<evidence type="ECO:0000259" key="6">
    <source>
        <dbReference type="PROSITE" id="PS51296"/>
    </source>
</evidence>
<dbReference type="Pfam" id="PF00355">
    <property type="entry name" value="Rieske"/>
    <property type="match status" value="1"/>
</dbReference>
<dbReference type="Gene3D" id="2.102.10.10">
    <property type="entry name" value="Rieske [2Fe-2S] iron-sulphur domain"/>
    <property type="match status" value="1"/>
</dbReference>
<dbReference type="EMBL" id="CP081297">
    <property type="protein sequence ID" value="QZD87399.1"/>
    <property type="molecule type" value="Genomic_DNA"/>
</dbReference>
<dbReference type="PROSITE" id="PS51296">
    <property type="entry name" value="RIESKE"/>
    <property type="match status" value="1"/>
</dbReference>
<dbReference type="InterPro" id="IPR036922">
    <property type="entry name" value="Rieske_2Fe-2S_sf"/>
</dbReference>
<accession>A0ABX8ZET8</accession>
<evidence type="ECO:0000256" key="3">
    <source>
        <dbReference type="ARBA" id="ARBA00023002"/>
    </source>
</evidence>
<feature type="domain" description="Rieske" evidence="6">
    <location>
        <begin position="192"/>
        <end position="283"/>
    </location>
</feature>
<keyword evidence="5" id="KW-0411">Iron-sulfur</keyword>
<dbReference type="CDD" id="cd03467">
    <property type="entry name" value="Rieske"/>
    <property type="match status" value="1"/>
</dbReference>
<dbReference type="RefSeq" id="WP_221422937.1">
    <property type="nucleotide sequence ID" value="NZ_CP081297.1"/>
</dbReference>
<evidence type="ECO:0000256" key="2">
    <source>
        <dbReference type="ARBA" id="ARBA00022723"/>
    </source>
</evidence>
<dbReference type="SUPFAM" id="SSF55961">
    <property type="entry name" value="Bet v1-like"/>
    <property type="match status" value="1"/>
</dbReference>
<keyword evidence="2" id="KW-0479">Metal-binding</keyword>
<dbReference type="PANTHER" id="PTHR21266:SF60">
    <property type="entry name" value="3-KETOSTEROID-9-ALPHA-MONOOXYGENASE, OXYGENASE COMPONENT"/>
    <property type="match status" value="1"/>
</dbReference>
<gene>
    <name evidence="7" type="ORF">K3166_01410</name>
</gene>
<dbReference type="InterPro" id="IPR017941">
    <property type="entry name" value="Rieske_2Fe-2S"/>
</dbReference>
<keyword evidence="3" id="KW-0560">Oxidoreductase</keyword>
<keyword evidence="1" id="KW-0001">2Fe-2S</keyword>
<keyword evidence="8" id="KW-1185">Reference proteome</keyword>
<keyword evidence="4" id="KW-0408">Iron</keyword>
<dbReference type="InterPro" id="IPR050584">
    <property type="entry name" value="Cholesterol_7-desaturase"/>
</dbReference>
<evidence type="ECO:0000256" key="4">
    <source>
        <dbReference type="ARBA" id="ARBA00023004"/>
    </source>
</evidence>
<dbReference type="SUPFAM" id="SSF50022">
    <property type="entry name" value="ISP domain"/>
    <property type="match status" value="1"/>
</dbReference>
<dbReference type="PANTHER" id="PTHR21266">
    <property type="entry name" value="IRON-SULFUR DOMAIN CONTAINING PROTEIN"/>
    <property type="match status" value="1"/>
</dbReference>
<reference evidence="7 8" key="1">
    <citation type="submission" date="2021-08" db="EMBL/GenBank/DDBJ databases">
        <title>Comparative Genomics Analysis of the Genus Qipengyuania Reveals Extensive Genetic Diversity and Metabolic Versatility, Including the Description of Fifteen Novel Species.</title>
        <authorList>
            <person name="Liu Y."/>
        </authorList>
    </citation>
    <scope>NUCLEOTIDE SEQUENCE [LARGE SCALE GENOMIC DNA]</scope>
    <source>
        <strain evidence="7 8">1XM2-8</strain>
    </source>
</reference>
<evidence type="ECO:0000313" key="7">
    <source>
        <dbReference type="EMBL" id="QZD87399.1"/>
    </source>
</evidence>
<sequence length="288" mass="31832">MELGAGDLTAFEGRARQINYAAVPQLHFLGDYRRDLPVSLTRMMENAYDWEHLPFVHPSSFADIALVEQGAWGWRCMAALPGGGGEQAVELLVDKQKHYWATTVVRGFGEGVQIHTQAAANRGRAGIAIEVRFYLPHPPESEQQGLMILAALRMQYAKLYDEDEALMTARQNALDMHRGKTTSLLEHGRDLGLAITMDREAPNLVKSENGDVVVRWHGGGWIAHQAKCPHMLGPLNNVEVEGGSLVCPWHGYRFSLSDGREAEARCPSLKLARLAQDDDGRLLVTSPG</sequence>
<evidence type="ECO:0000256" key="5">
    <source>
        <dbReference type="ARBA" id="ARBA00023014"/>
    </source>
</evidence>
<proteinExistence type="predicted"/>
<organism evidence="7 8">
    <name type="scientific">Qipengyuania psychrotolerans</name>
    <dbReference type="NCBI Taxonomy" id="2867238"/>
    <lineage>
        <taxon>Bacteria</taxon>
        <taxon>Pseudomonadati</taxon>
        <taxon>Pseudomonadota</taxon>
        <taxon>Alphaproteobacteria</taxon>
        <taxon>Sphingomonadales</taxon>
        <taxon>Erythrobacteraceae</taxon>
        <taxon>Qipengyuania</taxon>
    </lineage>
</organism>
<dbReference type="Proteomes" id="UP000824280">
    <property type="component" value="Chromosome"/>
</dbReference>
<evidence type="ECO:0000256" key="1">
    <source>
        <dbReference type="ARBA" id="ARBA00022714"/>
    </source>
</evidence>
<name>A0ABX8ZET8_9SPHN</name>
<evidence type="ECO:0000313" key="8">
    <source>
        <dbReference type="Proteomes" id="UP000824280"/>
    </source>
</evidence>
<protein>
    <submittedName>
        <fullName evidence="7">Rieske (2Fe-2S) protein</fullName>
    </submittedName>
</protein>